<dbReference type="SUPFAM" id="SSF54928">
    <property type="entry name" value="RNA-binding domain, RBD"/>
    <property type="match status" value="1"/>
</dbReference>
<dbReference type="AlphaFoldDB" id="M5G850"/>
<accession>M5G850</accession>
<keyword evidence="5" id="KW-1185">Reference proteome</keyword>
<dbReference type="Gene3D" id="3.30.70.330">
    <property type="match status" value="1"/>
</dbReference>
<protein>
    <submittedName>
        <fullName evidence="4">RNA-binding domain-containing protein</fullName>
    </submittedName>
</protein>
<dbReference type="GeneID" id="63691282"/>
<feature type="domain" description="RRM" evidence="3">
    <location>
        <begin position="8"/>
        <end position="85"/>
    </location>
</feature>
<evidence type="ECO:0000256" key="1">
    <source>
        <dbReference type="PROSITE-ProRule" id="PRU00176"/>
    </source>
</evidence>
<dbReference type="Pfam" id="PF00076">
    <property type="entry name" value="RRM_1"/>
    <property type="match status" value="1"/>
</dbReference>
<reference evidence="4 5" key="1">
    <citation type="journal article" date="2012" name="Science">
        <title>The Paleozoic origin of enzymatic lignin decomposition reconstructed from 31 fungal genomes.</title>
        <authorList>
            <person name="Floudas D."/>
            <person name="Binder M."/>
            <person name="Riley R."/>
            <person name="Barry K."/>
            <person name="Blanchette R.A."/>
            <person name="Henrissat B."/>
            <person name="Martinez A.T."/>
            <person name="Otillar R."/>
            <person name="Spatafora J.W."/>
            <person name="Yadav J.S."/>
            <person name="Aerts A."/>
            <person name="Benoit I."/>
            <person name="Boyd A."/>
            <person name="Carlson A."/>
            <person name="Copeland A."/>
            <person name="Coutinho P.M."/>
            <person name="de Vries R.P."/>
            <person name="Ferreira P."/>
            <person name="Findley K."/>
            <person name="Foster B."/>
            <person name="Gaskell J."/>
            <person name="Glotzer D."/>
            <person name="Gorecki P."/>
            <person name="Heitman J."/>
            <person name="Hesse C."/>
            <person name="Hori C."/>
            <person name="Igarashi K."/>
            <person name="Jurgens J.A."/>
            <person name="Kallen N."/>
            <person name="Kersten P."/>
            <person name="Kohler A."/>
            <person name="Kuees U."/>
            <person name="Kumar T.K.A."/>
            <person name="Kuo A."/>
            <person name="LaButti K."/>
            <person name="Larrondo L.F."/>
            <person name="Lindquist E."/>
            <person name="Ling A."/>
            <person name="Lombard V."/>
            <person name="Lucas S."/>
            <person name="Lundell T."/>
            <person name="Martin R."/>
            <person name="McLaughlin D.J."/>
            <person name="Morgenstern I."/>
            <person name="Morin E."/>
            <person name="Murat C."/>
            <person name="Nagy L.G."/>
            <person name="Nolan M."/>
            <person name="Ohm R.A."/>
            <person name="Patyshakuliyeva A."/>
            <person name="Rokas A."/>
            <person name="Ruiz-Duenas F.J."/>
            <person name="Sabat G."/>
            <person name="Salamov A."/>
            <person name="Samejima M."/>
            <person name="Schmutz J."/>
            <person name="Slot J.C."/>
            <person name="St John F."/>
            <person name="Stenlid J."/>
            <person name="Sun H."/>
            <person name="Sun S."/>
            <person name="Syed K."/>
            <person name="Tsang A."/>
            <person name="Wiebenga A."/>
            <person name="Young D."/>
            <person name="Pisabarro A."/>
            <person name="Eastwood D.C."/>
            <person name="Martin F."/>
            <person name="Cullen D."/>
            <person name="Grigoriev I.V."/>
            <person name="Hibbett D.S."/>
        </authorList>
    </citation>
    <scope>NUCLEOTIDE SEQUENCE [LARGE SCALE GENOMIC DNA]</scope>
    <source>
        <strain evidence="4 5">DJM-731 SS1</strain>
    </source>
</reference>
<dbReference type="GO" id="GO:0003723">
    <property type="term" value="F:RNA binding"/>
    <property type="evidence" value="ECO:0007669"/>
    <property type="project" value="UniProtKB-UniRule"/>
</dbReference>
<dbReference type="OrthoDB" id="5970at2759"/>
<dbReference type="PROSITE" id="PS50102">
    <property type="entry name" value="RRM"/>
    <property type="match status" value="1"/>
</dbReference>
<gene>
    <name evidence="4" type="ORF">DACRYDRAFT_76712</name>
</gene>
<dbReference type="InterPro" id="IPR035979">
    <property type="entry name" value="RBD_domain_sf"/>
</dbReference>
<dbReference type="InterPro" id="IPR012677">
    <property type="entry name" value="Nucleotide-bd_a/b_plait_sf"/>
</dbReference>
<dbReference type="InterPro" id="IPR000504">
    <property type="entry name" value="RRM_dom"/>
</dbReference>
<name>M5G850_DACPD</name>
<keyword evidence="1" id="KW-0694">RNA-binding</keyword>
<evidence type="ECO:0000313" key="5">
    <source>
        <dbReference type="Proteomes" id="UP000030653"/>
    </source>
</evidence>
<sequence>MSSRSGHRVLYVVGFHSSTRAKDLAAGFGKFGKLVRCDIPMSKYINSQPYAFVEYCESEDADNAFKDMHNVHLDGALIKVEWARRAPSSIWRTEGPPGERGNDTRDYTNTASWDRHDHRKSDRDYRSEGDDDRRHRRDYETGRNEERRHEPRIFDREEDRSERVYHHGHERDYERDRDRDEHRTQ</sequence>
<dbReference type="STRING" id="1858805.M5G850"/>
<dbReference type="HOGENOM" id="CLU_078549_1_0_1"/>
<evidence type="ECO:0000259" key="3">
    <source>
        <dbReference type="PROSITE" id="PS50102"/>
    </source>
</evidence>
<dbReference type="SMART" id="SM00360">
    <property type="entry name" value="RRM"/>
    <property type="match status" value="1"/>
</dbReference>
<proteinExistence type="predicted"/>
<feature type="non-terminal residue" evidence="4">
    <location>
        <position position="185"/>
    </location>
</feature>
<feature type="compositionally biased region" description="Basic and acidic residues" evidence="2">
    <location>
        <begin position="113"/>
        <end position="185"/>
    </location>
</feature>
<dbReference type="RefSeq" id="XP_040631209.1">
    <property type="nucleotide sequence ID" value="XM_040776220.1"/>
</dbReference>
<dbReference type="PANTHER" id="PTHR48034">
    <property type="entry name" value="TRANSFORMER-2 SEX-DETERMINING PROTEIN-RELATED"/>
    <property type="match status" value="1"/>
</dbReference>
<evidence type="ECO:0000256" key="2">
    <source>
        <dbReference type="SAM" id="MobiDB-lite"/>
    </source>
</evidence>
<evidence type="ECO:0000313" key="4">
    <source>
        <dbReference type="EMBL" id="EJU04315.1"/>
    </source>
</evidence>
<feature type="region of interest" description="Disordered" evidence="2">
    <location>
        <begin position="89"/>
        <end position="185"/>
    </location>
</feature>
<dbReference type="EMBL" id="JH795858">
    <property type="protein sequence ID" value="EJU04315.1"/>
    <property type="molecule type" value="Genomic_DNA"/>
</dbReference>
<dbReference type="Proteomes" id="UP000030653">
    <property type="component" value="Unassembled WGS sequence"/>
</dbReference>
<dbReference type="OMA" id="YCESEDA"/>
<organism evidence="4 5">
    <name type="scientific">Dacryopinax primogenitus (strain DJM 731)</name>
    <name type="common">Brown rot fungus</name>
    <dbReference type="NCBI Taxonomy" id="1858805"/>
    <lineage>
        <taxon>Eukaryota</taxon>
        <taxon>Fungi</taxon>
        <taxon>Dikarya</taxon>
        <taxon>Basidiomycota</taxon>
        <taxon>Agaricomycotina</taxon>
        <taxon>Dacrymycetes</taxon>
        <taxon>Dacrymycetales</taxon>
        <taxon>Dacrymycetaceae</taxon>
        <taxon>Dacryopinax</taxon>
    </lineage>
</organism>
<dbReference type="InterPro" id="IPR050441">
    <property type="entry name" value="RBM"/>
</dbReference>